<dbReference type="WBParaSite" id="Csp11.Scaffold629.g8282.t1">
    <property type="protein sequence ID" value="Csp11.Scaffold629.g8282.t1"/>
    <property type="gene ID" value="Csp11.Scaffold629.g8282"/>
</dbReference>
<keyword evidence="2" id="KW-1185">Reference proteome</keyword>
<dbReference type="Proteomes" id="UP000095282">
    <property type="component" value="Unplaced"/>
</dbReference>
<evidence type="ECO:0000313" key="2">
    <source>
        <dbReference type="Proteomes" id="UP000095282"/>
    </source>
</evidence>
<sequence>MRIGKWYSDVEKMPNEFFPSSECRLAYGQAADMRMAFEGEDSEVKQPIAETENRREESPRSRSFRKEFRTLSMKGDLCVDDSSVSCEQQGAYQQGTKDE</sequence>
<dbReference type="AlphaFoldDB" id="A0A1I7UDP4"/>
<organism evidence="2 3">
    <name type="scientific">Caenorhabditis tropicalis</name>
    <dbReference type="NCBI Taxonomy" id="1561998"/>
    <lineage>
        <taxon>Eukaryota</taxon>
        <taxon>Metazoa</taxon>
        <taxon>Ecdysozoa</taxon>
        <taxon>Nematoda</taxon>
        <taxon>Chromadorea</taxon>
        <taxon>Rhabditida</taxon>
        <taxon>Rhabditina</taxon>
        <taxon>Rhabditomorpha</taxon>
        <taxon>Rhabditoidea</taxon>
        <taxon>Rhabditidae</taxon>
        <taxon>Peloderinae</taxon>
        <taxon>Caenorhabditis</taxon>
    </lineage>
</organism>
<proteinExistence type="predicted"/>
<reference evidence="3" key="1">
    <citation type="submission" date="2016-11" db="UniProtKB">
        <authorList>
            <consortium name="WormBaseParasite"/>
        </authorList>
    </citation>
    <scope>IDENTIFICATION</scope>
</reference>
<evidence type="ECO:0000256" key="1">
    <source>
        <dbReference type="SAM" id="MobiDB-lite"/>
    </source>
</evidence>
<name>A0A1I7UDP4_9PELO</name>
<protein>
    <submittedName>
        <fullName evidence="3">Uncharacterized protein</fullName>
    </submittedName>
</protein>
<feature type="region of interest" description="Disordered" evidence="1">
    <location>
        <begin position="39"/>
        <end position="66"/>
    </location>
</feature>
<evidence type="ECO:0000313" key="3">
    <source>
        <dbReference type="WBParaSite" id="Csp11.Scaffold629.g8282.t1"/>
    </source>
</evidence>
<accession>A0A1I7UDP4</accession>
<feature type="compositionally biased region" description="Basic and acidic residues" evidence="1">
    <location>
        <begin position="51"/>
        <end position="66"/>
    </location>
</feature>